<reference evidence="2 3" key="2">
    <citation type="submission" date="2014-05" db="EMBL/GenBank/DDBJ databases">
        <title>Genome sequence of the 3-chlorobenzoate degrading bacterium Pseudomonas knackmussii B13 shows multiple evidence for horizontal gene transfer.</title>
        <authorList>
            <person name="Miyazaki R."/>
            <person name="Bertelli C."/>
            <person name="Falquet L."/>
            <person name="Robinson-Rechavi M."/>
            <person name="Gharib W."/>
            <person name="Roy S."/>
            <person name="Van der Meer J.R."/>
        </authorList>
    </citation>
    <scope>NUCLEOTIDE SEQUENCE [LARGE SCALE GENOMIC DNA]</scope>
    <source>
        <strain evidence="2 3">B13</strain>
    </source>
</reference>
<evidence type="ECO:0000313" key="2">
    <source>
        <dbReference type="EMBL" id="CDF82840.1"/>
    </source>
</evidence>
<proteinExistence type="predicted"/>
<evidence type="ECO:0000259" key="1">
    <source>
        <dbReference type="Pfam" id="PF00144"/>
    </source>
</evidence>
<sequence length="431" mass="46481">MTLQGHCDSRFTPVADAFAALFEDPQARGAALCIQVGGETLVDLFAGAAGKDEGQDWQADTLLNLFSCTKTFAAVAALQMVGEGKLELDAPVARYWPEFAAAGKQAITVRQLLCHRAGLPALHQMLPAEALYDWQAMTAALAAEEPWWQPGEEHGYAPITYGWLVGEVIRRVDGREPGVAIVERTAKPLGLDFHIGLDDAEFPRVAHIARAKGNLGDAAAQRLLRTMMSEPNALTTRAFTNPPSILTSTNKPEWRRMQQPAANGHGNARSLAGFYSGLLQGRLLDKKLLAELTREHARGEDRTLLTSTRFGLGTMLDQPELANATYGLGPRAFGHPGAGGSVGFADPERELAFGFVTNTLGPYVLMDPRAQQLARVVGTCLCSSADTRRRAVGTFLHDSARKTQLAASHARGMGVVACQSNIKKANWLSKL</sequence>
<dbReference type="InterPro" id="IPR001466">
    <property type="entry name" value="Beta-lactam-related"/>
</dbReference>
<dbReference type="PANTHER" id="PTHR43319">
    <property type="entry name" value="BETA-LACTAMASE-RELATED"/>
    <property type="match status" value="1"/>
</dbReference>
<dbReference type="KEGG" id="pkc:PKB_1478"/>
<dbReference type="eggNOG" id="COG1680">
    <property type="taxonomic scope" value="Bacteria"/>
</dbReference>
<dbReference type="Pfam" id="PF00144">
    <property type="entry name" value="Beta-lactamase"/>
    <property type="match status" value="1"/>
</dbReference>
<dbReference type="AlphaFoldDB" id="A0A024HCN7"/>
<dbReference type="Proteomes" id="UP000025241">
    <property type="component" value="Chromosome I"/>
</dbReference>
<dbReference type="Gene3D" id="3.40.710.10">
    <property type="entry name" value="DD-peptidase/beta-lactamase superfamily"/>
    <property type="match status" value="1"/>
</dbReference>
<dbReference type="InterPro" id="IPR012338">
    <property type="entry name" value="Beta-lactam/transpept-like"/>
</dbReference>
<accession>A0A024HCN7</accession>
<dbReference type="OrthoDB" id="5705574at2"/>
<keyword evidence="3" id="KW-1185">Reference proteome</keyword>
<dbReference type="HOGENOM" id="CLU_035614_3_0_6"/>
<dbReference type="PANTHER" id="PTHR43319:SF3">
    <property type="entry name" value="BETA-LACTAMASE-RELATED DOMAIN-CONTAINING PROTEIN"/>
    <property type="match status" value="1"/>
</dbReference>
<dbReference type="STRING" id="1301098.PKB_1478"/>
<dbReference type="SUPFAM" id="SSF56601">
    <property type="entry name" value="beta-lactamase/transpeptidase-like"/>
    <property type="match status" value="1"/>
</dbReference>
<evidence type="ECO:0000313" key="3">
    <source>
        <dbReference type="Proteomes" id="UP000025241"/>
    </source>
</evidence>
<dbReference type="EMBL" id="HG322950">
    <property type="protein sequence ID" value="CDF82840.1"/>
    <property type="molecule type" value="Genomic_DNA"/>
</dbReference>
<dbReference type="InterPro" id="IPR052907">
    <property type="entry name" value="Beta-lactamase/esterase"/>
</dbReference>
<gene>
    <name evidence="2" type="ORF">PKB_1478</name>
</gene>
<reference evidence="2 3" key="1">
    <citation type="submission" date="2013-03" db="EMBL/GenBank/DDBJ databases">
        <authorList>
            <person name="Linke B."/>
        </authorList>
    </citation>
    <scope>NUCLEOTIDE SEQUENCE [LARGE SCALE GENOMIC DNA]</scope>
    <source>
        <strain evidence="2 3">B13</strain>
    </source>
</reference>
<dbReference type="PATRIC" id="fig|1301098.3.peg.1470"/>
<name>A0A024HCN7_PSEKB</name>
<protein>
    <submittedName>
        <fullName evidence="2">Esterase</fullName>
    </submittedName>
</protein>
<organism evidence="2 3">
    <name type="scientific">Pseudomonas knackmussii (strain DSM 6978 / CCUG 54928 / LMG 23759 / B13)</name>
    <dbReference type="NCBI Taxonomy" id="1301098"/>
    <lineage>
        <taxon>Bacteria</taxon>
        <taxon>Pseudomonadati</taxon>
        <taxon>Pseudomonadota</taxon>
        <taxon>Gammaproteobacteria</taxon>
        <taxon>Pseudomonadales</taxon>
        <taxon>Pseudomonadaceae</taxon>
        <taxon>Pseudomonas</taxon>
    </lineage>
</organism>
<feature type="domain" description="Beta-lactamase-related" evidence="1">
    <location>
        <begin position="16"/>
        <end position="372"/>
    </location>
</feature>